<evidence type="ECO:0000313" key="4">
    <source>
        <dbReference type="EMBL" id="UYV79420.1"/>
    </source>
</evidence>
<feature type="transmembrane region" description="Helical" evidence="3">
    <location>
        <begin position="85"/>
        <end position="107"/>
    </location>
</feature>
<evidence type="ECO:0000256" key="3">
    <source>
        <dbReference type="SAM" id="Phobius"/>
    </source>
</evidence>
<evidence type="ECO:0000256" key="2">
    <source>
        <dbReference type="SAM" id="MobiDB-lite"/>
    </source>
</evidence>
<keyword evidence="3" id="KW-0472">Membrane</keyword>
<evidence type="ECO:0000313" key="5">
    <source>
        <dbReference type="Proteomes" id="UP001235939"/>
    </source>
</evidence>
<name>A0ABY6LE29_9ARAC</name>
<keyword evidence="3" id="KW-0812">Transmembrane</keyword>
<reference evidence="4 5" key="1">
    <citation type="submission" date="2022-01" db="EMBL/GenBank/DDBJ databases">
        <title>A chromosomal length assembly of Cordylochernes scorpioides.</title>
        <authorList>
            <person name="Zeh D."/>
            <person name="Zeh J."/>
        </authorList>
    </citation>
    <scope>NUCLEOTIDE SEQUENCE [LARGE SCALE GENOMIC DNA]</scope>
    <source>
        <strain evidence="4">IN4F17</strain>
        <tissue evidence="4">Whole Body</tissue>
    </source>
</reference>
<comment type="subcellular location">
    <subcellularLocation>
        <location evidence="1">Mitochondrion inner membrane</location>
        <topology evidence="1">Single-pass membrane protein</topology>
        <orientation evidence="1">Intermembrane side</orientation>
    </subcellularLocation>
</comment>
<evidence type="ECO:0000256" key="1">
    <source>
        <dbReference type="ARBA" id="ARBA00004243"/>
    </source>
</evidence>
<dbReference type="EMBL" id="CP092879">
    <property type="protein sequence ID" value="UYV79420.1"/>
    <property type="molecule type" value="Genomic_DNA"/>
</dbReference>
<keyword evidence="5" id="KW-1185">Reference proteome</keyword>
<sequence>MRTREIGDCDFSRADCGSSHGLQQVTPPWNSLQDPPFHQTSPASPQDPSSDFSGPPSNPPHPKSWVHATLYQKDVEIRNKIFRNYFLALILFMGGMSYAFVPLYNIFCRFCDTRLCCVSTEDSSVTPGFAVCPQRTGLGIQVTKDDASTRLMKLKKVEDRELLITFNTDTDSALDWNFKPSQSKLVVSVNETILSTL</sequence>
<dbReference type="Pfam" id="PF04442">
    <property type="entry name" value="CtaG_Cox11"/>
    <property type="match status" value="1"/>
</dbReference>
<organism evidence="4 5">
    <name type="scientific">Cordylochernes scorpioides</name>
    <dbReference type="NCBI Taxonomy" id="51811"/>
    <lineage>
        <taxon>Eukaryota</taxon>
        <taxon>Metazoa</taxon>
        <taxon>Ecdysozoa</taxon>
        <taxon>Arthropoda</taxon>
        <taxon>Chelicerata</taxon>
        <taxon>Arachnida</taxon>
        <taxon>Pseudoscorpiones</taxon>
        <taxon>Cheliferoidea</taxon>
        <taxon>Chernetidae</taxon>
        <taxon>Cordylochernes</taxon>
    </lineage>
</organism>
<gene>
    <name evidence="4" type="ORF">LAZ67_17002538</name>
</gene>
<proteinExistence type="predicted"/>
<keyword evidence="3" id="KW-1133">Transmembrane helix</keyword>
<accession>A0ABY6LE29</accession>
<feature type="compositionally biased region" description="Polar residues" evidence="2">
    <location>
        <begin position="20"/>
        <end position="52"/>
    </location>
</feature>
<dbReference type="Gene3D" id="2.60.370.10">
    <property type="entry name" value="Ctag/Cox11"/>
    <property type="match status" value="1"/>
</dbReference>
<feature type="region of interest" description="Disordered" evidence="2">
    <location>
        <begin position="1"/>
        <end position="64"/>
    </location>
</feature>
<dbReference type="InterPro" id="IPR023471">
    <property type="entry name" value="CtaG/Cox11_dom_sf"/>
</dbReference>
<dbReference type="InterPro" id="IPR007533">
    <property type="entry name" value="Cyt_c_oxidase_assmbl_CtaG"/>
</dbReference>
<dbReference type="Proteomes" id="UP001235939">
    <property type="component" value="Chromosome 17"/>
</dbReference>
<feature type="compositionally biased region" description="Basic and acidic residues" evidence="2">
    <location>
        <begin position="1"/>
        <end position="13"/>
    </location>
</feature>
<protein>
    <submittedName>
        <fullName evidence="4">COX11</fullName>
    </submittedName>
</protein>